<comment type="caution">
    <text evidence="1">The sequence shown here is derived from an EMBL/GenBank/DDBJ whole genome shotgun (WGS) entry which is preliminary data.</text>
</comment>
<dbReference type="AlphaFoldDB" id="A0A8J2PZP2"/>
<sequence>MSMHIIRRIACEKDNSQIVPSNPRDELQKLRLSGLYELLVVLRVILTLNFQTGWIHQEEFSNSLEIIAGDHFDLQVFKSTAFNSSYPTNSARRTNKTIQSGS</sequence>
<organism evidence="1 2">
    <name type="scientific">Allacma fusca</name>
    <dbReference type="NCBI Taxonomy" id="39272"/>
    <lineage>
        <taxon>Eukaryota</taxon>
        <taxon>Metazoa</taxon>
        <taxon>Ecdysozoa</taxon>
        <taxon>Arthropoda</taxon>
        <taxon>Hexapoda</taxon>
        <taxon>Collembola</taxon>
        <taxon>Symphypleona</taxon>
        <taxon>Sminthuridae</taxon>
        <taxon>Allacma</taxon>
    </lineage>
</organism>
<protein>
    <submittedName>
        <fullName evidence="1">Uncharacterized protein</fullName>
    </submittedName>
</protein>
<dbReference type="Proteomes" id="UP000708208">
    <property type="component" value="Unassembled WGS sequence"/>
</dbReference>
<name>A0A8J2PZP2_9HEXA</name>
<proteinExistence type="predicted"/>
<gene>
    <name evidence="1" type="ORF">AFUS01_LOCUS43968</name>
</gene>
<accession>A0A8J2PZP2</accession>
<dbReference type="OrthoDB" id="10066429at2759"/>
<evidence type="ECO:0000313" key="1">
    <source>
        <dbReference type="EMBL" id="CAG7834462.1"/>
    </source>
</evidence>
<reference evidence="1" key="1">
    <citation type="submission" date="2021-06" db="EMBL/GenBank/DDBJ databases">
        <authorList>
            <person name="Hodson N. C."/>
            <person name="Mongue J. A."/>
            <person name="Jaron S. K."/>
        </authorList>
    </citation>
    <scope>NUCLEOTIDE SEQUENCE</scope>
</reference>
<dbReference type="EMBL" id="CAJVCH010570254">
    <property type="protein sequence ID" value="CAG7834462.1"/>
    <property type="molecule type" value="Genomic_DNA"/>
</dbReference>
<keyword evidence="2" id="KW-1185">Reference proteome</keyword>
<evidence type="ECO:0000313" key="2">
    <source>
        <dbReference type="Proteomes" id="UP000708208"/>
    </source>
</evidence>